<dbReference type="Gramene" id="Vitis11g00222.t01">
    <property type="protein sequence ID" value="Vitis11g00222.t01.CDS"/>
    <property type="gene ID" value="Vitis11g00222"/>
</dbReference>
<dbReference type="Proteomes" id="UP000288805">
    <property type="component" value="Unassembled WGS sequence"/>
</dbReference>
<protein>
    <submittedName>
        <fullName evidence="1">Uncharacterized protein</fullName>
    </submittedName>
</protein>
<dbReference type="AlphaFoldDB" id="A0A438J8M3"/>
<reference evidence="1 2" key="1">
    <citation type="journal article" date="2018" name="PLoS Genet.">
        <title>Population sequencing reveals clonal diversity and ancestral inbreeding in the grapevine cultivar Chardonnay.</title>
        <authorList>
            <person name="Roach M.J."/>
            <person name="Johnson D.L."/>
            <person name="Bohlmann J."/>
            <person name="van Vuuren H.J."/>
            <person name="Jones S.J."/>
            <person name="Pretorius I.S."/>
            <person name="Schmidt S.A."/>
            <person name="Borneman A.R."/>
        </authorList>
    </citation>
    <scope>NUCLEOTIDE SEQUENCE [LARGE SCALE GENOMIC DNA]</scope>
    <source>
        <strain evidence="2">cv. Chardonnay</strain>
        <tissue evidence="1">Leaf</tissue>
    </source>
</reference>
<comment type="caution">
    <text evidence="1">The sequence shown here is derived from an EMBL/GenBank/DDBJ whole genome shotgun (WGS) entry which is preliminary data.</text>
</comment>
<proteinExistence type="predicted"/>
<evidence type="ECO:0000313" key="2">
    <source>
        <dbReference type="Proteomes" id="UP000288805"/>
    </source>
</evidence>
<evidence type="ECO:0000313" key="1">
    <source>
        <dbReference type="EMBL" id="RVX05312.1"/>
    </source>
</evidence>
<gene>
    <name evidence="1" type="ORF">CK203_013668</name>
</gene>
<sequence>MDSEPRPILLKGWVLGCEERPFFLKASLVGCVGLSEMGFGPGVGGLKGDRALSSSAVVEMEVRASEEDSRAQVREDNGLACFLEGAMKESEALTANARAEITDEALVVEASRYESFPTIFGGNRDIFSSSPSSGFDRALVVGDFSGSGGVDIVEEVGFQAPLCDVLTDGSS</sequence>
<dbReference type="EMBL" id="QGNW01000056">
    <property type="protein sequence ID" value="RVX05312.1"/>
    <property type="molecule type" value="Genomic_DNA"/>
</dbReference>
<name>A0A438J8M3_VITVI</name>
<organism evidence="1 2">
    <name type="scientific">Vitis vinifera</name>
    <name type="common">Grape</name>
    <dbReference type="NCBI Taxonomy" id="29760"/>
    <lineage>
        <taxon>Eukaryota</taxon>
        <taxon>Viridiplantae</taxon>
        <taxon>Streptophyta</taxon>
        <taxon>Embryophyta</taxon>
        <taxon>Tracheophyta</taxon>
        <taxon>Spermatophyta</taxon>
        <taxon>Magnoliopsida</taxon>
        <taxon>eudicotyledons</taxon>
        <taxon>Gunneridae</taxon>
        <taxon>Pentapetalae</taxon>
        <taxon>rosids</taxon>
        <taxon>Vitales</taxon>
        <taxon>Vitaceae</taxon>
        <taxon>Viteae</taxon>
        <taxon>Vitis</taxon>
    </lineage>
</organism>
<accession>A0A438J8M3</accession>